<accession>A0A5B7IYV9</accession>
<gene>
    <name evidence="1" type="ORF">E2C01_085718</name>
</gene>
<keyword evidence="2" id="KW-1185">Reference proteome</keyword>
<reference evidence="1 2" key="1">
    <citation type="submission" date="2019-05" db="EMBL/GenBank/DDBJ databases">
        <title>Another draft genome of Portunus trituberculatus and its Hox gene families provides insights of decapod evolution.</title>
        <authorList>
            <person name="Jeong J.-H."/>
            <person name="Song I."/>
            <person name="Kim S."/>
            <person name="Choi T."/>
            <person name="Kim D."/>
            <person name="Ryu S."/>
            <person name="Kim W."/>
        </authorList>
    </citation>
    <scope>NUCLEOTIDE SEQUENCE [LARGE SCALE GENOMIC DNA]</scope>
    <source>
        <tissue evidence="1">Muscle</tissue>
    </source>
</reference>
<comment type="caution">
    <text evidence="1">The sequence shown here is derived from an EMBL/GenBank/DDBJ whole genome shotgun (WGS) entry which is preliminary data.</text>
</comment>
<sequence length="280" mass="30418">MEQCRAFSDILCVPPFTYDVEAWFLHLEAVWAGMDLPDLQQYQGVVRALPSEMVAHLYSVFSNLPEADSRPSHGAFGRSREACFAALNSARYDGSRLSALLVRLSTLNRAAGFPWSKEMMRHKLSSLLPQPVCLQLAAAPQALSLEEFSALVDRVHEAHVVLPPLADPRPGLPVRHQCCCPDGPANRTSGISLFPCPPATGGGDLGARRNPPLAAVPSSTETCLASVEAFLWRLEALLVRSPTQTDAGVCFYHRRFGEEAHSCRPPCAWPRQGNGVSGGC</sequence>
<dbReference type="EMBL" id="VSRR010085342">
    <property type="protein sequence ID" value="MPC90721.1"/>
    <property type="molecule type" value="Genomic_DNA"/>
</dbReference>
<dbReference type="AlphaFoldDB" id="A0A5B7IYV9"/>
<dbReference type="Proteomes" id="UP000324222">
    <property type="component" value="Unassembled WGS sequence"/>
</dbReference>
<evidence type="ECO:0000313" key="2">
    <source>
        <dbReference type="Proteomes" id="UP000324222"/>
    </source>
</evidence>
<name>A0A5B7IYV9_PORTR</name>
<evidence type="ECO:0000313" key="1">
    <source>
        <dbReference type="EMBL" id="MPC90721.1"/>
    </source>
</evidence>
<protein>
    <submittedName>
        <fullName evidence="1">Uncharacterized protein</fullName>
    </submittedName>
</protein>
<organism evidence="1 2">
    <name type="scientific">Portunus trituberculatus</name>
    <name type="common">Swimming crab</name>
    <name type="synonym">Neptunus trituberculatus</name>
    <dbReference type="NCBI Taxonomy" id="210409"/>
    <lineage>
        <taxon>Eukaryota</taxon>
        <taxon>Metazoa</taxon>
        <taxon>Ecdysozoa</taxon>
        <taxon>Arthropoda</taxon>
        <taxon>Crustacea</taxon>
        <taxon>Multicrustacea</taxon>
        <taxon>Malacostraca</taxon>
        <taxon>Eumalacostraca</taxon>
        <taxon>Eucarida</taxon>
        <taxon>Decapoda</taxon>
        <taxon>Pleocyemata</taxon>
        <taxon>Brachyura</taxon>
        <taxon>Eubrachyura</taxon>
        <taxon>Portunoidea</taxon>
        <taxon>Portunidae</taxon>
        <taxon>Portuninae</taxon>
        <taxon>Portunus</taxon>
    </lineage>
</organism>
<proteinExistence type="predicted"/>
<dbReference type="OrthoDB" id="6506768at2759"/>